<name>A0A6N2M555_SALVM</name>
<dbReference type="AlphaFoldDB" id="A0A6N2M555"/>
<protein>
    <submittedName>
        <fullName evidence="1">Uncharacterized protein</fullName>
    </submittedName>
</protein>
<reference evidence="1" key="1">
    <citation type="submission" date="2019-03" db="EMBL/GenBank/DDBJ databases">
        <authorList>
            <person name="Mank J."/>
            <person name="Almeida P."/>
        </authorList>
    </citation>
    <scope>NUCLEOTIDE SEQUENCE</scope>
    <source>
        <strain evidence="1">78183</strain>
    </source>
</reference>
<proteinExistence type="predicted"/>
<gene>
    <name evidence="1" type="ORF">SVIM_LOCUS320734</name>
</gene>
<dbReference type="EMBL" id="CAADRP010001707">
    <property type="protein sequence ID" value="VFU48747.1"/>
    <property type="molecule type" value="Genomic_DNA"/>
</dbReference>
<evidence type="ECO:0000313" key="1">
    <source>
        <dbReference type="EMBL" id="VFU48747.1"/>
    </source>
</evidence>
<accession>A0A6N2M555</accession>
<sequence length="69" mass="7885">MAKAIDILSSRMMRRRNGYTVGKLVLLLRESLYGLIQFPKHQLIFWLCNLVSIQVIKGNAFVWGAESSC</sequence>
<organism evidence="1">
    <name type="scientific">Salix viminalis</name>
    <name type="common">Common osier</name>
    <name type="synonym">Basket willow</name>
    <dbReference type="NCBI Taxonomy" id="40686"/>
    <lineage>
        <taxon>Eukaryota</taxon>
        <taxon>Viridiplantae</taxon>
        <taxon>Streptophyta</taxon>
        <taxon>Embryophyta</taxon>
        <taxon>Tracheophyta</taxon>
        <taxon>Spermatophyta</taxon>
        <taxon>Magnoliopsida</taxon>
        <taxon>eudicotyledons</taxon>
        <taxon>Gunneridae</taxon>
        <taxon>Pentapetalae</taxon>
        <taxon>rosids</taxon>
        <taxon>fabids</taxon>
        <taxon>Malpighiales</taxon>
        <taxon>Salicaceae</taxon>
        <taxon>Saliceae</taxon>
        <taxon>Salix</taxon>
    </lineage>
</organism>